<evidence type="ECO:0000313" key="2">
    <source>
        <dbReference type="EMBL" id="KAJ7034103.1"/>
    </source>
</evidence>
<dbReference type="Proteomes" id="UP001218188">
    <property type="component" value="Unassembled WGS sequence"/>
</dbReference>
<dbReference type="EMBL" id="JARJCM010000060">
    <property type="protein sequence ID" value="KAJ7034103.1"/>
    <property type="molecule type" value="Genomic_DNA"/>
</dbReference>
<comment type="caution">
    <text evidence="2">The sequence shown here is derived from an EMBL/GenBank/DDBJ whole genome shotgun (WGS) entry which is preliminary data.</text>
</comment>
<reference evidence="2" key="1">
    <citation type="submission" date="2023-03" db="EMBL/GenBank/DDBJ databases">
        <title>Massive genome expansion in bonnet fungi (Mycena s.s.) driven by repeated elements and novel gene families across ecological guilds.</title>
        <authorList>
            <consortium name="Lawrence Berkeley National Laboratory"/>
            <person name="Harder C.B."/>
            <person name="Miyauchi S."/>
            <person name="Viragh M."/>
            <person name="Kuo A."/>
            <person name="Thoen E."/>
            <person name="Andreopoulos B."/>
            <person name="Lu D."/>
            <person name="Skrede I."/>
            <person name="Drula E."/>
            <person name="Henrissat B."/>
            <person name="Morin E."/>
            <person name="Kohler A."/>
            <person name="Barry K."/>
            <person name="LaButti K."/>
            <person name="Morin E."/>
            <person name="Salamov A."/>
            <person name="Lipzen A."/>
            <person name="Mereny Z."/>
            <person name="Hegedus B."/>
            <person name="Baldrian P."/>
            <person name="Stursova M."/>
            <person name="Weitz H."/>
            <person name="Taylor A."/>
            <person name="Grigoriev I.V."/>
            <person name="Nagy L.G."/>
            <person name="Martin F."/>
            <person name="Kauserud H."/>
        </authorList>
    </citation>
    <scope>NUCLEOTIDE SEQUENCE</scope>
    <source>
        <strain evidence="2">CBHHK200</strain>
    </source>
</reference>
<name>A0AAD6X0A3_9AGAR</name>
<protein>
    <submittedName>
        <fullName evidence="2">Uncharacterized protein</fullName>
    </submittedName>
</protein>
<organism evidence="2 3">
    <name type="scientific">Mycena alexandri</name>
    <dbReference type="NCBI Taxonomy" id="1745969"/>
    <lineage>
        <taxon>Eukaryota</taxon>
        <taxon>Fungi</taxon>
        <taxon>Dikarya</taxon>
        <taxon>Basidiomycota</taxon>
        <taxon>Agaricomycotina</taxon>
        <taxon>Agaricomycetes</taxon>
        <taxon>Agaricomycetidae</taxon>
        <taxon>Agaricales</taxon>
        <taxon>Marasmiineae</taxon>
        <taxon>Mycenaceae</taxon>
        <taxon>Mycena</taxon>
    </lineage>
</organism>
<dbReference type="AlphaFoldDB" id="A0AAD6X0A3"/>
<gene>
    <name evidence="2" type="ORF">C8F04DRAFT_1183619</name>
</gene>
<keyword evidence="3" id="KW-1185">Reference proteome</keyword>
<evidence type="ECO:0000256" key="1">
    <source>
        <dbReference type="SAM" id="MobiDB-lite"/>
    </source>
</evidence>
<feature type="region of interest" description="Disordered" evidence="1">
    <location>
        <begin position="525"/>
        <end position="545"/>
    </location>
</feature>
<sequence>MSQIKLPIFASFLTNPNPFSLLCRPRSRSSGSARRPANQGLTLSKRLSILLPMYRQRDESNPSHQPSRTTPGIESTVAWAPTFPGLFTWRSIFKKGNFSFMGLIDLRGALIRSCLSSEQDYHVISSFLQRQPGDYFDSSSGPRTGAFKFIPTELVEIIVSFLPMVARLWFGATSWFYRGVIRRALLTAAGRSLGPYNLSLVDLRFLQSCTSAFVTGEVLKAILFYGEAGVLPPSSLHRPGTPCIPTLDVYCGLWEGSDVATFLSHATGFSVSPLLHDVDLTGAVQDAYVLLNAGVPVIRVLETYSDNPLDAVLHFPTSADIVAWMLDCFWVAYPRAIFRGKSLTTPEHLPLYSLETRQRAWDVLHQPSDLGIHLDIQWSDDHVCGESYNCPLTWRTSEDGGCLVLHFSHLPYKAAETGYLWHTDQVVSWSLRALTLCGVNRAGAGRSYRWHEHLPLFAAASVVKSIYKHCLLSFTYRKRGMTSSRACCVLYCVEGEGHQANLRERGCHQSVKILNILAEEEGEKGKLEEKKMEEEDDLSAKLRDY</sequence>
<accession>A0AAD6X0A3</accession>
<evidence type="ECO:0000313" key="3">
    <source>
        <dbReference type="Proteomes" id="UP001218188"/>
    </source>
</evidence>
<proteinExistence type="predicted"/>